<dbReference type="HAMAP" id="MF_00210">
    <property type="entry name" value="EPSP_synth"/>
    <property type="match status" value="1"/>
</dbReference>
<evidence type="ECO:0000256" key="5">
    <source>
        <dbReference type="ARBA" id="ARBA00023141"/>
    </source>
</evidence>
<dbReference type="RefSeq" id="WP_158051967.1">
    <property type="nucleotide sequence ID" value="NZ_WBKB01000003.1"/>
</dbReference>
<dbReference type="Pfam" id="PF00275">
    <property type="entry name" value="EPSP_synthase"/>
    <property type="match status" value="1"/>
</dbReference>
<dbReference type="PANTHER" id="PTHR21090">
    <property type="entry name" value="AROM/DEHYDROQUINATE SYNTHASE"/>
    <property type="match status" value="1"/>
</dbReference>
<feature type="domain" description="Enolpyruvate transferase" evidence="9">
    <location>
        <begin position="34"/>
        <end position="454"/>
    </location>
</feature>
<dbReference type="CDD" id="cd01556">
    <property type="entry name" value="EPSP_synthase"/>
    <property type="match status" value="1"/>
</dbReference>
<feature type="active site" description="Proton acceptor" evidence="7">
    <location>
        <position position="350"/>
    </location>
</feature>
<feature type="binding site" evidence="7">
    <location>
        <position position="227"/>
    </location>
    <ligand>
        <name>3-phosphoshikimate</name>
        <dbReference type="ChEBI" id="CHEBI:145989"/>
    </ligand>
</feature>
<evidence type="ECO:0000256" key="7">
    <source>
        <dbReference type="HAMAP-Rule" id="MF_00210"/>
    </source>
</evidence>
<feature type="binding site" evidence="7">
    <location>
        <position position="377"/>
    </location>
    <ligand>
        <name>3-phosphoshikimate</name>
        <dbReference type="ChEBI" id="CHEBI:145989"/>
    </ligand>
</feature>
<comment type="subcellular location">
    <subcellularLocation>
        <location evidence="7">Cytoplasm</location>
    </subcellularLocation>
</comment>
<dbReference type="UniPathway" id="UPA00053">
    <property type="reaction ID" value="UER00089"/>
</dbReference>
<dbReference type="GO" id="GO:0009423">
    <property type="term" value="P:chorismate biosynthetic process"/>
    <property type="evidence" value="ECO:0007669"/>
    <property type="project" value="UniProtKB-UniRule"/>
</dbReference>
<proteinExistence type="inferred from homology"/>
<accession>A0A7J5BBN4</accession>
<dbReference type="GO" id="GO:0003866">
    <property type="term" value="F:3-phosphoshikimate 1-carboxyvinyltransferase activity"/>
    <property type="evidence" value="ECO:0007669"/>
    <property type="project" value="UniProtKB-UniRule"/>
</dbReference>
<comment type="caution">
    <text evidence="10">The sequence shown here is derived from an EMBL/GenBank/DDBJ whole genome shotgun (WGS) entry which is preliminary data.</text>
</comment>
<evidence type="ECO:0000256" key="6">
    <source>
        <dbReference type="ARBA" id="ARBA00044633"/>
    </source>
</evidence>
<dbReference type="InterPro" id="IPR006264">
    <property type="entry name" value="EPSP_synthase"/>
</dbReference>
<feature type="binding site" evidence="7">
    <location>
        <position position="200"/>
    </location>
    <ligand>
        <name>3-phosphoshikimate</name>
        <dbReference type="ChEBI" id="CHEBI:145989"/>
    </ligand>
</feature>
<feature type="compositionally biased region" description="Polar residues" evidence="8">
    <location>
        <begin position="471"/>
        <end position="482"/>
    </location>
</feature>
<dbReference type="PIRSF" id="PIRSF000505">
    <property type="entry name" value="EPSPS"/>
    <property type="match status" value="1"/>
</dbReference>
<dbReference type="InterPro" id="IPR036968">
    <property type="entry name" value="Enolpyruvate_Tfrase_sf"/>
</dbReference>
<feature type="region of interest" description="Disordered" evidence="8">
    <location>
        <begin position="463"/>
        <end position="482"/>
    </location>
</feature>
<dbReference type="InterPro" id="IPR023193">
    <property type="entry name" value="EPSP_synthase_CS"/>
</dbReference>
<comment type="caution">
    <text evidence="7">Lacks conserved residue(s) required for the propagation of feature annotation.</text>
</comment>
<protein>
    <recommendedName>
        <fullName evidence="7">3-phosphoshikimate 1-carboxyvinyltransferase</fullName>
        <ecNumber evidence="7">2.5.1.19</ecNumber>
    </recommendedName>
    <alternativeName>
        <fullName evidence="7">5-enolpyruvylshikimate-3-phosphate synthase</fullName>
        <shortName evidence="7">EPSP synthase</shortName>
        <shortName evidence="7">EPSPS</shortName>
    </alternativeName>
</protein>
<dbReference type="GO" id="GO:0009073">
    <property type="term" value="P:aromatic amino acid family biosynthetic process"/>
    <property type="evidence" value="ECO:0007669"/>
    <property type="project" value="UniProtKB-KW"/>
</dbReference>
<dbReference type="SUPFAM" id="SSF55205">
    <property type="entry name" value="EPT/RTPC-like"/>
    <property type="match status" value="1"/>
</dbReference>
<dbReference type="Gene3D" id="3.65.10.10">
    <property type="entry name" value="Enolpyruvate transferase domain"/>
    <property type="match status" value="2"/>
</dbReference>
<evidence type="ECO:0000313" key="10">
    <source>
        <dbReference type="EMBL" id="KAB1643552.1"/>
    </source>
</evidence>
<dbReference type="FunFam" id="3.65.10.10:FF:000011">
    <property type="entry name" value="3-phosphoshikimate 1-carboxyvinyltransferase"/>
    <property type="match status" value="1"/>
</dbReference>
<comment type="subunit">
    <text evidence="7">Monomer.</text>
</comment>
<feature type="binding site" evidence="7">
    <location>
        <position position="48"/>
    </location>
    <ligand>
        <name>3-phosphoshikimate</name>
        <dbReference type="ChEBI" id="CHEBI:145989"/>
    </ligand>
</feature>
<evidence type="ECO:0000313" key="11">
    <source>
        <dbReference type="Proteomes" id="UP000433493"/>
    </source>
</evidence>
<feature type="binding site" evidence="7">
    <location>
        <position position="422"/>
    </location>
    <ligand>
        <name>phosphoenolpyruvate</name>
        <dbReference type="ChEBI" id="CHEBI:58702"/>
    </ligand>
</feature>
<feature type="binding site" evidence="7">
    <location>
        <position position="198"/>
    </location>
    <ligand>
        <name>3-phosphoshikimate</name>
        <dbReference type="ChEBI" id="CHEBI:145989"/>
    </ligand>
</feature>
<dbReference type="PANTHER" id="PTHR21090:SF5">
    <property type="entry name" value="PENTAFUNCTIONAL AROM POLYPEPTIDE"/>
    <property type="match status" value="1"/>
</dbReference>
<dbReference type="GO" id="GO:0005737">
    <property type="term" value="C:cytoplasm"/>
    <property type="evidence" value="ECO:0007669"/>
    <property type="project" value="UniProtKB-SubCell"/>
</dbReference>
<feature type="binding site" evidence="7">
    <location>
        <position position="48"/>
    </location>
    <ligand>
        <name>phosphoenolpyruvate</name>
        <dbReference type="ChEBI" id="CHEBI:58702"/>
    </ligand>
</feature>
<keyword evidence="5 7" id="KW-0057">Aromatic amino acid biosynthesis</keyword>
<feature type="binding site" evidence="7">
    <location>
        <position position="447"/>
    </location>
    <ligand>
        <name>phosphoenolpyruvate</name>
        <dbReference type="ChEBI" id="CHEBI:58702"/>
    </ligand>
</feature>
<organism evidence="10 11">
    <name type="scientific">Gulosibacter chungangensis</name>
    <dbReference type="NCBI Taxonomy" id="979746"/>
    <lineage>
        <taxon>Bacteria</taxon>
        <taxon>Bacillati</taxon>
        <taxon>Actinomycetota</taxon>
        <taxon>Actinomycetes</taxon>
        <taxon>Micrococcales</taxon>
        <taxon>Microbacteriaceae</taxon>
        <taxon>Gulosibacter</taxon>
    </lineage>
</organism>
<evidence type="ECO:0000256" key="8">
    <source>
        <dbReference type="SAM" id="MobiDB-lite"/>
    </source>
</evidence>
<dbReference type="EMBL" id="WBKB01000003">
    <property type="protein sequence ID" value="KAB1643552.1"/>
    <property type="molecule type" value="Genomic_DNA"/>
</dbReference>
<reference evidence="10 11" key="1">
    <citation type="submission" date="2019-09" db="EMBL/GenBank/DDBJ databases">
        <title>Phylogeny of genus Pseudoclavibacter and closely related genus.</title>
        <authorList>
            <person name="Li Y."/>
        </authorList>
    </citation>
    <scope>NUCLEOTIDE SEQUENCE [LARGE SCALE GENOMIC DNA]</scope>
    <source>
        <strain evidence="10 11">KCTC 13959</strain>
    </source>
</reference>
<comment type="catalytic activity">
    <reaction evidence="6">
        <text>3-phosphoshikimate + phosphoenolpyruvate = 5-O-(1-carboxyvinyl)-3-phosphoshikimate + phosphate</text>
        <dbReference type="Rhea" id="RHEA:21256"/>
        <dbReference type="ChEBI" id="CHEBI:43474"/>
        <dbReference type="ChEBI" id="CHEBI:57701"/>
        <dbReference type="ChEBI" id="CHEBI:58702"/>
        <dbReference type="ChEBI" id="CHEBI:145989"/>
        <dbReference type="EC" id="2.5.1.19"/>
    </reaction>
    <physiologicalReaction direction="left-to-right" evidence="6">
        <dbReference type="Rhea" id="RHEA:21257"/>
    </physiologicalReaction>
</comment>
<dbReference type="GO" id="GO:0008652">
    <property type="term" value="P:amino acid biosynthetic process"/>
    <property type="evidence" value="ECO:0007669"/>
    <property type="project" value="UniProtKB-KW"/>
</dbReference>
<feature type="binding site" evidence="7">
    <location>
        <position position="53"/>
    </location>
    <ligand>
        <name>3-phosphoshikimate</name>
        <dbReference type="ChEBI" id="CHEBI:145989"/>
    </ligand>
</feature>
<feature type="binding site" evidence="7">
    <location>
        <position position="124"/>
    </location>
    <ligand>
        <name>phosphoenolpyruvate</name>
        <dbReference type="ChEBI" id="CHEBI:58702"/>
    </ligand>
</feature>
<evidence type="ECO:0000256" key="3">
    <source>
        <dbReference type="ARBA" id="ARBA00022605"/>
    </source>
</evidence>
<name>A0A7J5BBN4_9MICO</name>
<evidence type="ECO:0000256" key="1">
    <source>
        <dbReference type="ARBA" id="ARBA00004811"/>
    </source>
</evidence>
<keyword evidence="4 7" id="KW-0808">Transferase</keyword>
<evidence type="ECO:0000256" key="2">
    <source>
        <dbReference type="ARBA" id="ARBA00009948"/>
    </source>
</evidence>
<sequence>MEIFNYSGPDFDIYGDQQYDPLVLDDGPWPAPTATEALDVEVEIPGSKSITNRELVLAALAEEPTTLRHPLHARDTQLMSEAVHQLGAQISEVEEGAGRYGPNLQITPAAELEGGVSIDCGLSGNVMRFVPPMAALALGPVTFDGDKAAHKRPMSGTIEALRGLGLDVNDDNRGRLPFSMYGTGEVEGGELEIDASSSSQFVSGLLLAAPRFKKGLTLKHVGDAVPSLPHIEMTLESLRNRGVDAHSIDERTWRVEPGPISGIDLTIEPDLSNAAPFLLATVVAGGEVRIPNWPLETTQVGDLLREILPQFGAEVTLSADGLLTCRVERGIVQGGSFEGVTMDFSDAGGELVPNIAAVCAFASSESKLTSIGHLRGHETDRVTALATELTAIGAEVDELDEALVIRPGELHGAEWKCYEDHRMATSGALVGLAVEGITLDDVKSTSKTLPQFVELWEGMLAGDTSAPVETDPTTNGFLTTEL</sequence>
<keyword evidence="7" id="KW-0963">Cytoplasm</keyword>
<evidence type="ECO:0000256" key="4">
    <source>
        <dbReference type="ARBA" id="ARBA00022679"/>
    </source>
</evidence>
<feature type="binding site" evidence="7">
    <location>
        <position position="381"/>
    </location>
    <ligand>
        <name>phosphoenolpyruvate</name>
        <dbReference type="ChEBI" id="CHEBI:58702"/>
    </ligand>
</feature>
<dbReference type="OrthoDB" id="9809920at2"/>
<dbReference type="EC" id="2.5.1.19" evidence="7"/>
<keyword evidence="3 7" id="KW-0028">Amino-acid biosynthesis</keyword>
<gene>
    <name evidence="7 10" type="primary">aroA</name>
    <name evidence="10" type="ORF">F8O05_06610</name>
</gene>
<feature type="binding site" evidence="7">
    <location>
        <position position="49"/>
    </location>
    <ligand>
        <name>3-phosphoshikimate</name>
        <dbReference type="ChEBI" id="CHEBI:145989"/>
    </ligand>
</feature>
<dbReference type="InterPro" id="IPR001986">
    <property type="entry name" value="Enolpyruvate_Tfrase_dom"/>
</dbReference>
<dbReference type="InterPro" id="IPR013792">
    <property type="entry name" value="RNA3'P_cycl/enolpyr_Trfase_a/b"/>
</dbReference>
<dbReference type="Proteomes" id="UP000433493">
    <property type="component" value="Unassembled WGS sequence"/>
</dbReference>
<feature type="binding site" evidence="7">
    <location>
        <position position="200"/>
    </location>
    <ligand>
        <name>phosphoenolpyruvate</name>
        <dbReference type="ChEBI" id="CHEBI:58702"/>
    </ligand>
</feature>
<comment type="function">
    <text evidence="7">Catalyzes the transfer of the enolpyruvyl moiety of phosphoenolpyruvate (PEP) to the 5-hydroxyl of shikimate-3-phosphate (S3P) to produce enolpyruvyl shikimate-3-phosphate and inorganic phosphate.</text>
</comment>
<comment type="similarity">
    <text evidence="2 7">Belongs to the EPSP synthase family.</text>
</comment>
<feature type="binding site" evidence="7">
    <location>
        <position position="199"/>
    </location>
    <ligand>
        <name>3-phosphoshikimate</name>
        <dbReference type="ChEBI" id="CHEBI:145989"/>
    </ligand>
</feature>
<feature type="binding site" evidence="7">
    <location>
        <position position="152"/>
    </location>
    <ligand>
        <name>phosphoenolpyruvate</name>
        <dbReference type="ChEBI" id="CHEBI:58702"/>
    </ligand>
</feature>
<dbReference type="NCBIfam" id="TIGR01356">
    <property type="entry name" value="aroA"/>
    <property type="match status" value="1"/>
</dbReference>
<comment type="pathway">
    <text evidence="1 7">Metabolic intermediate biosynthesis; chorismate biosynthesis; chorismate from D-erythrose 4-phosphate and phosphoenolpyruvate: step 6/7.</text>
</comment>
<dbReference type="PROSITE" id="PS00885">
    <property type="entry name" value="EPSP_SYNTHASE_2"/>
    <property type="match status" value="1"/>
</dbReference>
<evidence type="ECO:0000259" key="9">
    <source>
        <dbReference type="Pfam" id="PF00275"/>
    </source>
</evidence>
<keyword evidence="11" id="KW-1185">Reference proteome</keyword>
<dbReference type="AlphaFoldDB" id="A0A7J5BBN4"/>
<feature type="binding site" evidence="7">
    <location>
        <position position="350"/>
    </location>
    <ligand>
        <name>3-phosphoshikimate</name>
        <dbReference type="ChEBI" id="CHEBI:145989"/>
    </ligand>
</feature>